<protein>
    <recommendedName>
        <fullName evidence="4 12">Trigger factor</fullName>
        <shortName evidence="12">TF</shortName>
        <ecNumber evidence="3 12">5.2.1.8</ecNumber>
    </recommendedName>
    <alternativeName>
        <fullName evidence="11 12">PPIase</fullName>
    </alternativeName>
</protein>
<dbReference type="AlphaFoldDB" id="A0A6S6T011"/>
<evidence type="ECO:0000259" key="15">
    <source>
        <dbReference type="PROSITE" id="PS50059"/>
    </source>
</evidence>
<keyword evidence="5 12" id="KW-0963">Cytoplasm</keyword>
<evidence type="ECO:0000256" key="4">
    <source>
        <dbReference type="ARBA" id="ARBA00016902"/>
    </source>
</evidence>
<dbReference type="NCBIfam" id="TIGR00115">
    <property type="entry name" value="tig"/>
    <property type="match status" value="1"/>
</dbReference>
<evidence type="ECO:0000256" key="1">
    <source>
        <dbReference type="ARBA" id="ARBA00000971"/>
    </source>
</evidence>
<evidence type="ECO:0000256" key="6">
    <source>
        <dbReference type="ARBA" id="ARBA00022618"/>
    </source>
</evidence>
<keyword evidence="9 12" id="KW-0413">Isomerase</keyword>
<evidence type="ECO:0000256" key="10">
    <source>
        <dbReference type="ARBA" id="ARBA00023306"/>
    </source>
</evidence>
<dbReference type="PIRSF" id="PIRSF003095">
    <property type="entry name" value="Trigger_factor"/>
    <property type="match status" value="1"/>
</dbReference>
<evidence type="ECO:0000256" key="12">
    <source>
        <dbReference type="HAMAP-Rule" id="MF_00303"/>
    </source>
</evidence>
<organism evidence="16">
    <name type="scientific">uncultured Sulfurovum sp</name>
    <dbReference type="NCBI Taxonomy" id="269237"/>
    <lineage>
        <taxon>Bacteria</taxon>
        <taxon>Pseudomonadati</taxon>
        <taxon>Campylobacterota</taxon>
        <taxon>Epsilonproteobacteria</taxon>
        <taxon>Campylobacterales</taxon>
        <taxon>Sulfurovaceae</taxon>
        <taxon>Sulfurovum</taxon>
        <taxon>environmental samples</taxon>
    </lineage>
</organism>
<dbReference type="FunFam" id="3.10.50.40:FF:000001">
    <property type="entry name" value="Trigger factor"/>
    <property type="match status" value="1"/>
</dbReference>
<name>A0A6S6T011_9BACT</name>
<dbReference type="SUPFAM" id="SSF109998">
    <property type="entry name" value="Triger factor/SurA peptide-binding domain-like"/>
    <property type="match status" value="1"/>
</dbReference>
<keyword evidence="8 12" id="KW-0143">Chaperone</keyword>
<evidence type="ECO:0000256" key="8">
    <source>
        <dbReference type="ARBA" id="ARBA00023186"/>
    </source>
</evidence>
<comment type="similarity">
    <text evidence="2 12 14">Belongs to the FKBP-type PPIase family. Tig subfamily.</text>
</comment>
<dbReference type="InterPro" id="IPR036611">
    <property type="entry name" value="Trigger_fac_ribosome-bd_sf"/>
</dbReference>
<dbReference type="GO" id="GO:0051301">
    <property type="term" value="P:cell division"/>
    <property type="evidence" value="ECO:0007669"/>
    <property type="project" value="UniProtKB-KW"/>
</dbReference>
<sequence length="418" mass="46943">MKITVEKIDDVNYILSGTVENSLIEEKVAKLKESASKESKDDEASDETIEQDAASQVFKDFIDAGIKEGNLAVEDILGQPALKKYEQQDDSIYFEVEMAVSPEIDVNIDYNEIAPSYTKPTADAASVDAKLLEFAQKQAPFTKIETAKPIETDDVAVIDFTGYIDDVAFEGGSAEKFNIKVGSNSFIPGFEDQLIGMEYGEQKDIMVTFPKDYSSDDLAGKEAKFVVKLHEIQEQKAEKIDDAFAKKVLQKPDATLETLKAQFSEQVTAEEISKIYMSDLKPKIVTALLEKFDFTLPNNIVEQEIDAKVREKTRDFSEEQHKSYMEDKGKFQELRESVREEARQSIKKSLIVEALAKRENIDVHEQEVIAALGYQATMTGQDPQALVKYYQDNNLMTSAKMGLTEDKLFGHILGFHKA</sequence>
<evidence type="ECO:0000256" key="7">
    <source>
        <dbReference type="ARBA" id="ARBA00023110"/>
    </source>
</evidence>
<dbReference type="Gene3D" id="1.10.3120.10">
    <property type="entry name" value="Trigger factor, C-terminal domain"/>
    <property type="match status" value="1"/>
</dbReference>
<accession>A0A6S6T011</accession>
<dbReference type="InterPro" id="IPR001179">
    <property type="entry name" value="PPIase_FKBP_dom"/>
</dbReference>
<proteinExistence type="inferred from homology"/>
<evidence type="ECO:0000256" key="11">
    <source>
        <dbReference type="ARBA" id="ARBA00029986"/>
    </source>
</evidence>
<evidence type="ECO:0000256" key="14">
    <source>
        <dbReference type="RuleBase" id="RU003914"/>
    </source>
</evidence>
<dbReference type="InterPro" id="IPR005215">
    <property type="entry name" value="Trig_fac"/>
</dbReference>
<dbReference type="SUPFAM" id="SSF102735">
    <property type="entry name" value="Trigger factor ribosome-binding domain"/>
    <property type="match status" value="1"/>
</dbReference>
<evidence type="ECO:0000256" key="9">
    <source>
        <dbReference type="ARBA" id="ARBA00023235"/>
    </source>
</evidence>
<evidence type="ECO:0000256" key="5">
    <source>
        <dbReference type="ARBA" id="ARBA00022490"/>
    </source>
</evidence>
<comment type="domain">
    <text evidence="12">Consists of 3 domains; the N-terminus binds the ribosome, the middle domain has PPIase activity, while the C-terminus has intrinsic chaperone activity on its own.</text>
</comment>
<dbReference type="GO" id="GO:0005737">
    <property type="term" value="C:cytoplasm"/>
    <property type="evidence" value="ECO:0007669"/>
    <property type="project" value="UniProtKB-SubCell"/>
</dbReference>
<evidence type="ECO:0000313" key="16">
    <source>
        <dbReference type="EMBL" id="CAA6811902.1"/>
    </source>
</evidence>
<dbReference type="InterPro" id="IPR037041">
    <property type="entry name" value="Trigger_fac_C_sf"/>
</dbReference>
<dbReference type="Pfam" id="PF05697">
    <property type="entry name" value="Trigger_N"/>
    <property type="match status" value="1"/>
</dbReference>
<dbReference type="HAMAP" id="MF_00303">
    <property type="entry name" value="Trigger_factor_Tig"/>
    <property type="match status" value="1"/>
</dbReference>
<feature type="domain" description="PPIase FKBP-type" evidence="15">
    <location>
        <begin position="153"/>
        <end position="235"/>
    </location>
</feature>
<evidence type="ECO:0000256" key="2">
    <source>
        <dbReference type="ARBA" id="ARBA00005464"/>
    </source>
</evidence>
<keyword evidence="6 12" id="KW-0132">Cell division</keyword>
<evidence type="ECO:0000256" key="3">
    <source>
        <dbReference type="ARBA" id="ARBA00013194"/>
    </source>
</evidence>
<evidence type="ECO:0000256" key="13">
    <source>
        <dbReference type="PROSITE-ProRule" id="PRU00277"/>
    </source>
</evidence>
<gene>
    <name evidence="12" type="primary">tig</name>
    <name evidence="16" type="ORF">HELGO_WM224</name>
</gene>
<dbReference type="EC" id="5.2.1.8" evidence="3 12"/>
<dbReference type="InterPro" id="IPR008881">
    <property type="entry name" value="Trigger_fac_ribosome-bd_bac"/>
</dbReference>
<keyword evidence="10 12" id="KW-0131">Cell cycle</keyword>
<dbReference type="EMBL" id="CACVAS010000058">
    <property type="protein sequence ID" value="CAA6811902.1"/>
    <property type="molecule type" value="Genomic_DNA"/>
</dbReference>
<dbReference type="GO" id="GO:0015031">
    <property type="term" value="P:protein transport"/>
    <property type="evidence" value="ECO:0007669"/>
    <property type="project" value="UniProtKB-UniRule"/>
</dbReference>
<keyword evidence="7 12" id="KW-0697">Rotamase</keyword>
<dbReference type="GO" id="GO:0006457">
    <property type="term" value="P:protein folding"/>
    <property type="evidence" value="ECO:0007669"/>
    <property type="project" value="UniProtKB-UniRule"/>
</dbReference>
<dbReference type="PROSITE" id="PS50059">
    <property type="entry name" value="FKBP_PPIASE"/>
    <property type="match status" value="1"/>
</dbReference>
<dbReference type="InterPro" id="IPR046357">
    <property type="entry name" value="PPIase_dom_sf"/>
</dbReference>
<dbReference type="InterPro" id="IPR027304">
    <property type="entry name" value="Trigger_fact/SurA_dom_sf"/>
</dbReference>
<comment type="subcellular location">
    <subcellularLocation>
        <location evidence="12">Cytoplasm</location>
    </subcellularLocation>
    <text evidence="12">About half TF is bound to the ribosome near the polypeptide exit tunnel while the other half is free in the cytoplasm.</text>
</comment>
<comment type="catalytic activity">
    <reaction evidence="1 12 13">
        <text>[protein]-peptidylproline (omega=180) = [protein]-peptidylproline (omega=0)</text>
        <dbReference type="Rhea" id="RHEA:16237"/>
        <dbReference type="Rhea" id="RHEA-COMP:10747"/>
        <dbReference type="Rhea" id="RHEA-COMP:10748"/>
        <dbReference type="ChEBI" id="CHEBI:83833"/>
        <dbReference type="ChEBI" id="CHEBI:83834"/>
        <dbReference type="EC" id="5.2.1.8"/>
    </reaction>
</comment>
<dbReference type="GO" id="GO:0003755">
    <property type="term" value="F:peptidyl-prolyl cis-trans isomerase activity"/>
    <property type="evidence" value="ECO:0007669"/>
    <property type="project" value="UniProtKB-UniRule"/>
</dbReference>
<comment type="function">
    <text evidence="12">Involved in protein export. Acts as a chaperone by maintaining the newly synthesized protein in an open conformation. Functions as a peptidyl-prolyl cis-trans isomerase.</text>
</comment>
<dbReference type="SUPFAM" id="SSF54534">
    <property type="entry name" value="FKBP-like"/>
    <property type="match status" value="1"/>
</dbReference>
<dbReference type="InterPro" id="IPR008880">
    <property type="entry name" value="Trigger_fac_C"/>
</dbReference>
<dbReference type="Pfam" id="PF00254">
    <property type="entry name" value="FKBP_C"/>
    <property type="match status" value="1"/>
</dbReference>
<reference evidence="16" key="1">
    <citation type="submission" date="2020-01" db="EMBL/GenBank/DDBJ databases">
        <authorList>
            <person name="Meier V. D."/>
            <person name="Meier V D."/>
        </authorList>
    </citation>
    <scope>NUCLEOTIDE SEQUENCE</scope>
    <source>
        <strain evidence="16">HLG_WM_MAG_01</strain>
    </source>
</reference>
<dbReference type="Gene3D" id="3.10.50.40">
    <property type="match status" value="1"/>
</dbReference>
<dbReference type="Pfam" id="PF05698">
    <property type="entry name" value="Trigger_C"/>
    <property type="match status" value="1"/>
</dbReference>